<reference evidence="1 2" key="1">
    <citation type="journal article" date="2014" name="Am. J. Bot.">
        <title>Genome assembly and annotation for red clover (Trifolium pratense; Fabaceae).</title>
        <authorList>
            <person name="Istvanek J."/>
            <person name="Jaros M."/>
            <person name="Krenek A."/>
            <person name="Repkova J."/>
        </authorList>
    </citation>
    <scope>NUCLEOTIDE SEQUENCE [LARGE SCALE GENOMIC DNA]</scope>
    <source>
        <strain evidence="2">cv. Tatra</strain>
        <tissue evidence="1">Young leaves</tissue>
    </source>
</reference>
<organism evidence="1 2">
    <name type="scientific">Trifolium pratense</name>
    <name type="common">Red clover</name>
    <dbReference type="NCBI Taxonomy" id="57577"/>
    <lineage>
        <taxon>Eukaryota</taxon>
        <taxon>Viridiplantae</taxon>
        <taxon>Streptophyta</taxon>
        <taxon>Embryophyta</taxon>
        <taxon>Tracheophyta</taxon>
        <taxon>Spermatophyta</taxon>
        <taxon>Magnoliopsida</taxon>
        <taxon>eudicotyledons</taxon>
        <taxon>Gunneridae</taxon>
        <taxon>Pentapetalae</taxon>
        <taxon>rosids</taxon>
        <taxon>fabids</taxon>
        <taxon>Fabales</taxon>
        <taxon>Fabaceae</taxon>
        <taxon>Papilionoideae</taxon>
        <taxon>50 kb inversion clade</taxon>
        <taxon>NPAAA clade</taxon>
        <taxon>Hologalegina</taxon>
        <taxon>IRL clade</taxon>
        <taxon>Trifolieae</taxon>
        <taxon>Trifolium</taxon>
    </lineage>
</organism>
<dbReference type="PANTHER" id="PTHR43191">
    <property type="entry name" value="RRNA METHYLTRANSFERASE 3"/>
    <property type="match status" value="1"/>
</dbReference>
<dbReference type="GO" id="GO:0003723">
    <property type="term" value="F:RNA binding"/>
    <property type="evidence" value="ECO:0007669"/>
    <property type="project" value="TreeGrafter"/>
</dbReference>
<keyword evidence="1" id="KW-0808">Transferase</keyword>
<dbReference type="InterPro" id="IPR051259">
    <property type="entry name" value="rRNA_Methyltransferase"/>
</dbReference>
<dbReference type="ExpressionAtlas" id="A0A2K3NHD9">
    <property type="expression patterns" value="baseline"/>
</dbReference>
<dbReference type="AlphaFoldDB" id="A0A2K3NHD9"/>
<accession>A0A2K3NHD9</accession>
<gene>
    <name evidence="1" type="ORF">L195_g025771</name>
</gene>
<dbReference type="PANTHER" id="PTHR43191:SF2">
    <property type="entry name" value="RRNA METHYLTRANSFERASE 3, MITOCHONDRIAL"/>
    <property type="match status" value="1"/>
</dbReference>
<dbReference type="STRING" id="57577.A0A2K3NHD9"/>
<evidence type="ECO:0000313" key="2">
    <source>
        <dbReference type="Proteomes" id="UP000236291"/>
    </source>
</evidence>
<dbReference type="EMBL" id="ASHM01021388">
    <property type="protein sequence ID" value="PNY02462.1"/>
    <property type="molecule type" value="Genomic_DNA"/>
</dbReference>
<comment type="caution">
    <text evidence="1">The sequence shown here is derived from an EMBL/GenBank/DDBJ whole genome shotgun (WGS) entry which is preliminary data.</text>
</comment>
<evidence type="ECO:0000313" key="1">
    <source>
        <dbReference type="EMBL" id="PNY02462.1"/>
    </source>
</evidence>
<sequence length="90" mass="10035">MDCLILPEKAEIPNGLDESTDSIVHVSSVVMRKLSGLESTDSIEAIALMKIPASFLNLDDNQKHCKNWFPSAHRILVLDGIQVMSLHFQM</sequence>
<keyword evidence="1" id="KW-0489">Methyltransferase</keyword>
<proteinExistence type="predicted"/>
<dbReference type="GO" id="GO:0008168">
    <property type="term" value="F:methyltransferase activity"/>
    <property type="evidence" value="ECO:0007669"/>
    <property type="project" value="UniProtKB-KW"/>
</dbReference>
<name>A0A2K3NHD9_TRIPR</name>
<dbReference type="Proteomes" id="UP000236291">
    <property type="component" value="Unassembled WGS sequence"/>
</dbReference>
<reference evidence="1 2" key="2">
    <citation type="journal article" date="2017" name="Front. Plant Sci.">
        <title>Gene Classification and Mining of Molecular Markers Useful in Red Clover (Trifolium pratense) Breeding.</title>
        <authorList>
            <person name="Istvanek J."/>
            <person name="Dluhosova J."/>
            <person name="Dluhos P."/>
            <person name="Patkova L."/>
            <person name="Nedelnik J."/>
            <person name="Repkova J."/>
        </authorList>
    </citation>
    <scope>NUCLEOTIDE SEQUENCE [LARGE SCALE GENOMIC DNA]</scope>
    <source>
        <strain evidence="2">cv. Tatra</strain>
        <tissue evidence="1">Young leaves</tissue>
    </source>
</reference>
<protein>
    <submittedName>
        <fullName evidence="1">Putative tRNA/rRNA methyltransferase</fullName>
    </submittedName>
</protein>
<dbReference type="GO" id="GO:0032259">
    <property type="term" value="P:methylation"/>
    <property type="evidence" value="ECO:0007669"/>
    <property type="project" value="UniProtKB-KW"/>
</dbReference>